<dbReference type="GO" id="GO:0005789">
    <property type="term" value="C:endoplasmic reticulum membrane"/>
    <property type="evidence" value="ECO:0007669"/>
    <property type="project" value="UniProtKB-SubCell"/>
</dbReference>
<keyword evidence="8" id="KW-0472">Membrane</keyword>
<comment type="subcellular location">
    <subcellularLocation>
        <location evidence="1">Endoplasmic reticulum membrane</location>
    </subcellularLocation>
</comment>
<comment type="caution">
    <text evidence="10">The sequence shown here is derived from an EMBL/GenBank/DDBJ whole genome shotgun (WGS) entry which is preliminary data.</text>
</comment>
<evidence type="ECO:0000256" key="5">
    <source>
        <dbReference type="ARBA" id="ARBA00022989"/>
    </source>
</evidence>
<evidence type="ECO:0000313" key="10">
    <source>
        <dbReference type="EMBL" id="TNV72421.1"/>
    </source>
</evidence>
<evidence type="ECO:0000256" key="4">
    <source>
        <dbReference type="ARBA" id="ARBA00022824"/>
    </source>
</evidence>
<keyword evidence="6" id="KW-0445">Lipid transport</keyword>
<protein>
    <recommendedName>
        <fullName evidence="9">SMP-LTD domain-containing protein</fullName>
    </recommendedName>
</protein>
<accession>A0A8J8NCE9</accession>
<dbReference type="PANTHER" id="PTHR13466:SF0">
    <property type="entry name" value="SMP-LTD DOMAIN-CONTAINING PROTEIN"/>
    <property type="match status" value="1"/>
</dbReference>
<dbReference type="GO" id="GO:0006869">
    <property type="term" value="P:lipid transport"/>
    <property type="evidence" value="ECO:0007669"/>
    <property type="project" value="UniProtKB-KW"/>
</dbReference>
<sequence>MPHQENCKQMINNEQKQTQEKNDAQIMIIDEQISSPNLIQTINIFNNYQTNIIQQQSSDPLEFINKLVGIYYQEWKSSKVFEELILKEIYAGANKKRPTVLSEIEVHKFQLHGSAPTVSNLGKIPGDEHDFHYEVDVSVRSPIEILIKTVVTLKLTESNTYQIPVSCNIIVRKLNGRIRLFFSTDKNKGNWFAFVGMPAVQFNIDPVIGQENTLEVKNFPRIRQFLEELILTDFDDFCLPNKKPLNIPATIKDNIKWPIRTADASTQF</sequence>
<evidence type="ECO:0000313" key="11">
    <source>
        <dbReference type="Proteomes" id="UP000785679"/>
    </source>
</evidence>
<reference evidence="10" key="1">
    <citation type="submission" date="2019-06" db="EMBL/GenBank/DDBJ databases">
        <authorList>
            <person name="Zheng W."/>
        </authorList>
    </citation>
    <scope>NUCLEOTIDE SEQUENCE</scope>
    <source>
        <strain evidence="10">QDHG01</strain>
    </source>
</reference>
<keyword evidence="11" id="KW-1185">Reference proteome</keyword>
<evidence type="ECO:0000256" key="1">
    <source>
        <dbReference type="ARBA" id="ARBA00004586"/>
    </source>
</evidence>
<dbReference type="PANTHER" id="PTHR13466">
    <property type="entry name" value="TEX2 PROTEIN-RELATED"/>
    <property type="match status" value="1"/>
</dbReference>
<gene>
    <name evidence="10" type="ORF">FGO68_gene5080</name>
</gene>
<keyword evidence="2" id="KW-0813">Transport</keyword>
<dbReference type="InterPro" id="IPR031468">
    <property type="entry name" value="SMP_LBD"/>
</dbReference>
<keyword evidence="4" id="KW-0256">Endoplasmic reticulum</keyword>
<dbReference type="PROSITE" id="PS51847">
    <property type="entry name" value="SMP"/>
    <property type="match status" value="1"/>
</dbReference>
<evidence type="ECO:0000256" key="6">
    <source>
        <dbReference type="ARBA" id="ARBA00023055"/>
    </source>
</evidence>
<evidence type="ECO:0000256" key="8">
    <source>
        <dbReference type="ARBA" id="ARBA00023136"/>
    </source>
</evidence>
<dbReference type="Proteomes" id="UP000785679">
    <property type="component" value="Unassembled WGS sequence"/>
</dbReference>
<evidence type="ECO:0000259" key="9">
    <source>
        <dbReference type="PROSITE" id="PS51847"/>
    </source>
</evidence>
<dbReference type="EMBL" id="RRYP01022434">
    <property type="protein sequence ID" value="TNV72421.1"/>
    <property type="molecule type" value="Genomic_DNA"/>
</dbReference>
<name>A0A8J8NCE9_HALGN</name>
<dbReference type="OrthoDB" id="26740at2759"/>
<evidence type="ECO:0000256" key="2">
    <source>
        <dbReference type="ARBA" id="ARBA00022448"/>
    </source>
</evidence>
<keyword evidence="3" id="KW-0812">Transmembrane</keyword>
<dbReference type="AlphaFoldDB" id="A0A8J8NCE9"/>
<feature type="domain" description="SMP-LTD" evidence="9">
    <location>
        <begin position="57"/>
        <end position="248"/>
    </location>
</feature>
<evidence type="ECO:0000256" key="7">
    <source>
        <dbReference type="ARBA" id="ARBA00023121"/>
    </source>
</evidence>
<dbReference type="GO" id="GO:0008289">
    <property type="term" value="F:lipid binding"/>
    <property type="evidence" value="ECO:0007669"/>
    <property type="project" value="UniProtKB-KW"/>
</dbReference>
<proteinExistence type="predicted"/>
<organism evidence="10 11">
    <name type="scientific">Halteria grandinella</name>
    <dbReference type="NCBI Taxonomy" id="5974"/>
    <lineage>
        <taxon>Eukaryota</taxon>
        <taxon>Sar</taxon>
        <taxon>Alveolata</taxon>
        <taxon>Ciliophora</taxon>
        <taxon>Intramacronucleata</taxon>
        <taxon>Spirotrichea</taxon>
        <taxon>Stichotrichia</taxon>
        <taxon>Sporadotrichida</taxon>
        <taxon>Halteriidae</taxon>
        <taxon>Halteria</taxon>
    </lineage>
</organism>
<evidence type="ECO:0000256" key="3">
    <source>
        <dbReference type="ARBA" id="ARBA00022692"/>
    </source>
</evidence>
<keyword evidence="5" id="KW-1133">Transmembrane helix</keyword>
<keyword evidence="7" id="KW-0446">Lipid-binding</keyword>